<keyword evidence="4" id="KW-1185">Reference proteome</keyword>
<evidence type="ECO:0000313" key="4">
    <source>
        <dbReference type="Proteomes" id="UP000538666"/>
    </source>
</evidence>
<feature type="domain" description="DHHA1" evidence="2">
    <location>
        <begin position="234"/>
        <end position="315"/>
    </location>
</feature>
<dbReference type="Proteomes" id="UP000538666">
    <property type="component" value="Unassembled WGS sequence"/>
</dbReference>
<dbReference type="AlphaFoldDB" id="A0A841K304"/>
<dbReference type="InterPro" id="IPR051319">
    <property type="entry name" value="Oligoribo/pAp-PDE_c-di-AMP_PDE"/>
</dbReference>
<keyword evidence="3" id="KW-0378">Hydrolase</keyword>
<dbReference type="EMBL" id="JACHEK010000005">
    <property type="protein sequence ID" value="MBB6144634.1"/>
    <property type="molecule type" value="Genomic_DNA"/>
</dbReference>
<dbReference type="Pfam" id="PF02272">
    <property type="entry name" value="DHHA1"/>
    <property type="match status" value="1"/>
</dbReference>
<gene>
    <name evidence="3" type="ORF">HNQ77_002590</name>
</gene>
<dbReference type="PANTHER" id="PTHR47618:SF1">
    <property type="entry name" value="BIFUNCTIONAL OLIGORIBONUCLEASE AND PAP PHOSPHATASE NRNA"/>
    <property type="match status" value="1"/>
</dbReference>
<dbReference type="InterPro" id="IPR038763">
    <property type="entry name" value="DHH_sf"/>
</dbReference>
<dbReference type="GO" id="GO:0003676">
    <property type="term" value="F:nucleic acid binding"/>
    <property type="evidence" value="ECO:0007669"/>
    <property type="project" value="InterPro"/>
</dbReference>
<dbReference type="InterPro" id="IPR003156">
    <property type="entry name" value="DHHA1_dom"/>
</dbReference>
<protein>
    <submittedName>
        <fullName evidence="3">Phosphoesterase RecJ-like protein</fullName>
        <ecNumber evidence="3">3.1.13.3</ecNumber>
        <ecNumber evidence="3">3.1.3.7</ecNumber>
    </submittedName>
</protein>
<dbReference type="Gene3D" id="3.10.310.30">
    <property type="match status" value="1"/>
</dbReference>
<accession>A0A841K304</accession>
<dbReference type="EC" id="3.1.3.7" evidence="3"/>
<evidence type="ECO:0000313" key="3">
    <source>
        <dbReference type="EMBL" id="MBB6144634.1"/>
    </source>
</evidence>
<feature type="domain" description="DDH" evidence="1">
    <location>
        <begin position="20"/>
        <end position="156"/>
    </location>
</feature>
<dbReference type="Pfam" id="PF01368">
    <property type="entry name" value="DHH"/>
    <property type="match status" value="1"/>
</dbReference>
<dbReference type="Gene3D" id="3.90.1640.10">
    <property type="entry name" value="inorganic pyrophosphatase (n-terminal core)"/>
    <property type="match status" value="1"/>
</dbReference>
<dbReference type="SUPFAM" id="SSF64182">
    <property type="entry name" value="DHH phosphoesterases"/>
    <property type="match status" value="1"/>
</dbReference>
<dbReference type="OrthoDB" id="9803668at2"/>
<dbReference type="GO" id="GO:0008441">
    <property type="term" value="F:3'(2'),5'-bisphosphate nucleotidase activity"/>
    <property type="evidence" value="ECO:0007669"/>
    <property type="project" value="UniProtKB-EC"/>
</dbReference>
<comment type="caution">
    <text evidence="3">The sequence shown here is derived from an EMBL/GenBank/DDBJ whole genome shotgun (WGS) entry which is preliminary data.</text>
</comment>
<organism evidence="3 4">
    <name type="scientific">Silvibacterium bohemicum</name>
    <dbReference type="NCBI Taxonomy" id="1577686"/>
    <lineage>
        <taxon>Bacteria</taxon>
        <taxon>Pseudomonadati</taxon>
        <taxon>Acidobacteriota</taxon>
        <taxon>Terriglobia</taxon>
        <taxon>Terriglobales</taxon>
        <taxon>Acidobacteriaceae</taxon>
        <taxon>Silvibacterium</taxon>
    </lineage>
</organism>
<sequence length="328" mass="35205">MQKFDDIHAVLQAIHGGERFLISAHARPDGDAVGSILACGMILDQLGKQVDMVSCDGVPLIYRGLPCASSIRQVECVEGDYDAVILLECDGIERSRLQGLEDRFIINIDHHVSGRIFGAINWIDNDACAVAEMVYDLATLAGVRVTTEMATCLYTAVLTDTGSFCYAGTDAHTFELAGDLVRQGANPTTIAQHTYFSNPTSKMLLLGAALSNLRREGRLAWMWVTHNDMMRTSAAEEDCEGLVNYAISISGVDVAVFLRELPNRRVRLSIRSKGSIDVAGIAEGLGGGGHLHASGCTIDGPLSAAESRILDLLRATARNSMHSAGVVV</sequence>
<name>A0A841K304_9BACT</name>
<evidence type="ECO:0000259" key="1">
    <source>
        <dbReference type="Pfam" id="PF01368"/>
    </source>
</evidence>
<dbReference type="PANTHER" id="PTHR47618">
    <property type="entry name" value="BIFUNCTIONAL OLIGORIBONUCLEASE AND PAP PHOSPHATASE NRNA"/>
    <property type="match status" value="1"/>
</dbReference>
<dbReference type="InterPro" id="IPR001667">
    <property type="entry name" value="DDH_dom"/>
</dbReference>
<dbReference type="RefSeq" id="WP_050059771.1">
    <property type="nucleotide sequence ID" value="NZ_JACHEK010000005.1"/>
</dbReference>
<dbReference type="EC" id="3.1.13.3" evidence="3"/>
<proteinExistence type="predicted"/>
<evidence type="ECO:0000259" key="2">
    <source>
        <dbReference type="Pfam" id="PF02272"/>
    </source>
</evidence>
<reference evidence="3 4" key="1">
    <citation type="submission" date="2020-08" db="EMBL/GenBank/DDBJ databases">
        <title>Genomic Encyclopedia of Type Strains, Phase IV (KMG-IV): sequencing the most valuable type-strain genomes for metagenomic binning, comparative biology and taxonomic classification.</title>
        <authorList>
            <person name="Goeker M."/>
        </authorList>
    </citation>
    <scope>NUCLEOTIDE SEQUENCE [LARGE SCALE GENOMIC DNA]</scope>
    <source>
        <strain evidence="3 4">DSM 103733</strain>
    </source>
</reference>